<accession>A0A016T4T8</accession>
<proteinExistence type="predicted"/>
<evidence type="ECO:0000313" key="2">
    <source>
        <dbReference type="Proteomes" id="UP000024635"/>
    </source>
</evidence>
<dbReference type="Proteomes" id="UP000024635">
    <property type="component" value="Unassembled WGS sequence"/>
</dbReference>
<gene>
    <name evidence="1" type="primary">Acey_s0137.g2000</name>
    <name evidence="1" type="ORF">Y032_0137g2000</name>
</gene>
<keyword evidence="2" id="KW-1185">Reference proteome</keyword>
<protein>
    <submittedName>
        <fullName evidence="1">Uncharacterized protein</fullName>
    </submittedName>
</protein>
<organism evidence="1 2">
    <name type="scientific">Ancylostoma ceylanicum</name>
    <dbReference type="NCBI Taxonomy" id="53326"/>
    <lineage>
        <taxon>Eukaryota</taxon>
        <taxon>Metazoa</taxon>
        <taxon>Ecdysozoa</taxon>
        <taxon>Nematoda</taxon>
        <taxon>Chromadorea</taxon>
        <taxon>Rhabditida</taxon>
        <taxon>Rhabditina</taxon>
        <taxon>Rhabditomorpha</taxon>
        <taxon>Strongyloidea</taxon>
        <taxon>Ancylostomatidae</taxon>
        <taxon>Ancylostomatinae</taxon>
        <taxon>Ancylostoma</taxon>
    </lineage>
</organism>
<name>A0A016T4T8_9BILA</name>
<dbReference type="EMBL" id="JARK01001473">
    <property type="protein sequence ID" value="EYB97750.1"/>
    <property type="molecule type" value="Genomic_DNA"/>
</dbReference>
<evidence type="ECO:0000313" key="1">
    <source>
        <dbReference type="EMBL" id="EYB97750.1"/>
    </source>
</evidence>
<comment type="caution">
    <text evidence="1">The sequence shown here is derived from an EMBL/GenBank/DDBJ whole genome shotgun (WGS) entry which is preliminary data.</text>
</comment>
<reference evidence="2" key="1">
    <citation type="journal article" date="2015" name="Nat. Genet.">
        <title>The genome and transcriptome of the zoonotic hookworm Ancylostoma ceylanicum identify infection-specific gene families.</title>
        <authorList>
            <person name="Schwarz E.M."/>
            <person name="Hu Y."/>
            <person name="Antoshechkin I."/>
            <person name="Miller M.M."/>
            <person name="Sternberg P.W."/>
            <person name="Aroian R.V."/>
        </authorList>
    </citation>
    <scope>NUCLEOTIDE SEQUENCE</scope>
    <source>
        <strain evidence="2">HY135</strain>
    </source>
</reference>
<sequence>MESSAARRGTKAAPTRWTVKHAASSAHVRSWARIQYILSRRINALKRICYLYSFELSTNYSIFISCFLSPKHHNATRTEHVDVSVMPIE</sequence>
<dbReference type="AlphaFoldDB" id="A0A016T4T8"/>